<gene>
    <name evidence="1" type="ORF">Pen02_28350</name>
</gene>
<dbReference type="EMBL" id="BONW01000013">
    <property type="protein sequence ID" value="GIG87899.1"/>
    <property type="molecule type" value="Genomic_DNA"/>
</dbReference>
<accession>A0ABQ4DZK0</accession>
<evidence type="ECO:0000313" key="2">
    <source>
        <dbReference type="Proteomes" id="UP000646749"/>
    </source>
</evidence>
<dbReference type="Proteomes" id="UP000646749">
    <property type="component" value="Unassembled WGS sequence"/>
</dbReference>
<sequence length="123" mass="13994">MSDAEKGGFLAKVIGPKRRWWAYKARVKELPPNYRAAVEAIERYLMHFGPVTGDSAAALFEDVADLFERAAADGTPIREIVGEDPVEFVEELVRNYRKGGYVDRERARLTQAIESIERAEEHR</sequence>
<dbReference type="SUPFAM" id="SSF158560">
    <property type="entry name" value="BH3980-like"/>
    <property type="match status" value="1"/>
</dbReference>
<organism evidence="1 2">
    <name type="scientific">Plantactinospora endophytica</name>
    <dbReference type="NCBI Taxonomy" id="673535"/>
    <lineage>
        <taxon>Bacteria</taxon>
        <taxon>Bacillati</taxon>
        <taxon>Actinomycetota</taxon>
        <taxon>Actinomycetes</taxon>
        <taxon>Micromonosporales</taxon>
        <taxon>Micromonosporaceae</taxon>
        <taxon>Plantactinospora</taxon>
    </lineage>
</organism>
<dbReference type="Gene3D" id="1.10.1900.10">
    <property type="entry name" value="c-terminal domain of poly(a) binding protein"/>
    <property type="match status" value="1"/>
</dbReference>
<dbReference type="RefSeq" id="WP_203866431.1">
    <property type="nucleotide sequence ID" value="NZ_BONW01000013.1"/>
</dbReference>
<name>A0ABQ4DZK0_9ACTN</name>
<proteinExistence type="predicted"/>
<keyword evidence="2" id="KW-1185">Reference proteome</keyword>
<reference evidence="1 2" key="1">
    <citation type="submission" date="2021-01" db="EMBL/GenBank/DDBJ databases">
        <title>Whole genome shotgun sequence of Plantactinospora endophytica NBRC 110450.</title>
        <authorList>
            <person name="Komaki H."/>
            <person name="Tamura T."/>
        </authorList>
    </citation>
    <scope>NUCLEOTIDE SEQUENCE [LARGE SCALE GENOMIC DNA]</scope>
    <source>
        <strain evidence="1 2">NBRC 110450</strain>
    </source>
</reference>
<comment type="caution">
    <text evidence="1">The sequence shown here is derived from an EMBL/GenBank/DDBJ whole genome shotgun (WGS) entry which is preliminary data.</text>
</comment>
<evidence type="ECO:0008006" key="3">
    <source>
        <dbReference type="Google" id="ProtNLM"/>
    </source>
</evidence>
<protein>
    <recommendedName>
        <fullName evidence="3">DUF1048 domain-containing protein</fullName>
    </recommendedName>
</protein>
<dbReference type="Pfam" id="PF06304">
    <property type="entry name" value="DUF1048"/>
    <property type="match status" value="1"/>
</dbReference>
<evidence type="ECO:0000313" key="1">
    <source>
        <dbReference type="EMBL" id="GIG87899.1"/>
    </source>
</evidence>
<dbReference type="InterPro" id="IPR008316">
    <property type="entry name" value="UCP029876"/>
</dbReference>